<accession>A0A2T9YTF0</accession>
<gene>
    <name evidence="1" type="ORF">BB561_001705</name>
</gene>
<sequence>MEFNLNNYLDQEYFYLTISGSESPNSVANALISFPLIKDAIRSYISVIARQSYMNSTGYYLPDLIGNDVGSSEIMFLKYNKTGLYGGVQDQVLVSFKNEQILSELFGGEYTYIRAGTTVNESLKMTNIKFYCVSEEMCSLPQKPSTISLPENSNKNKDLICSNSKDNVIKSNKLPDIHIKTAFNGNPIKIQSPANVVKVSSDTGIIELKFKVSAQSRFYVMISNQNFYGTTFEQVEFDLEIGEWTIGNVIHANPIEAKANPRTSTFFIKIEPEGISAGYNDKTVGILSYKKFNMDDLISKDYINFSFLSYNSNTSFSNITSSVLSRTCYAGASLN</sequence>
<dbReference type="EMBL" id="MBFR01000051">
    <property type="protein sequence ID" value="PVU95617.1"/>
    <property type="molecule type" value="Genomic_DNA"/>
</dbReference>
<dbReference type="Proteomes" id="UP000245383">
    <property type="component" value="Unassembled WGS sequence"/>
</dbReference>
<name>A0A2T9YTF0_9FUNG</name>
<evidence type="ECO:0000313" key="2">
    <source>
        <dbReference type="Proteomes" id="UP000245383"/>
    </source>
</evidence>
<comment type="caution">
    <text evidence="1">The sequence shown here is derived from an EMBL/GenBank/DDBJ whole genome shotgun (WGS) entry which is preliminary data.</text>
</comment>
<protein>
    <submittedName>
        <fullName evidence="1">Uncharacterized protein</fullName>
    </submittedName>
</protein>
<evidence type="ECO:0000313" key="1">
    <source>
        <dbReference type="EMBL" id="PVU95617.1"/>
    </source>
</evidence>
<reference evidence="1 2" key="1">
    <citation type="journal article" date="2018" name="MBio">
        <title>Comparative Genomics Reveals the Core Gene Toolbox for the Fungus-Insect Symbiosis.</title>
        <authorList>
            <person name="Wang Y."/>
            <person name="Stata M."/>
            <person name="Wang W."/>
            <person name="Stajich J.E."/>
            <person name="White M.M."/>
            <person name="Moncalvo J.M."/>
        </authorList>
    </citation>
    <scope>NUCLEOTIDE SEQUENCE [LARGE SCALE GENOMIC DNA]</scope>
    <source>
        <strain evidence="1 2">SWE-8-4</strain>
    </source>
</reference>
<dbReference type="AlphaFoldDB" id="A0A2T9YTF0"/>
<proteinExistence type="predicted"/>
<keyword evidence="2" id="KW-1185">Reference proteome</keyword>
<organism evidence="1 2">
    <name type="scientific">Smittium simulii</name>
    <dbReference type="NCBI Taxonomy" id="133385"/>
    <lineage>
        <taxon>Eukaryota</taxon>
        <taxon>Fungi</taxon>
        <taxon>Fungi incertae sedis</taxon>
        <taxon>Zoopagomycota</taxon>
        <taxon>Kickxellomycotina</taxon>
        <taxon>Harpellomycetes</taxon>
        <taxon>Harpellales</taxon>
        <taxon>Legeriomycetaceae</taxon>
        <taxon>Smittium</taxon>
    </lineage>
</organism>